<feature type="transmembrane region" description="Helical" evidence="1">
    <location>
        <begin position="27"/>
        <end position="50"/>
    </location>
</feature>
<sequence length="58" mass="6548">MLLQAFSCVLGFNISSTARNGYCFTSLLALRLLLLVVGVVQGVALQEFIYRIFFFRVK</sequence>
<dbReference type="EMBL" id="CM004393">
    <property type="protein sequence ID" value="OAY44822.1"/>
    <property type="molecule type" value="Genomic_DNA"/>
</dbReference>
<proteinExistence type="predicted"/>
<accession>A0A2C9VHD4</accession>
<reference evidence="2" key="1">
    <citation type="submission" date="2016-02" db="EMBL/GenBank/DDBJ databases">
        <title>WGS assembly of Manihot esculenta.</title>
        <authorList>
            <person name="Bredeson J.V."/>
            <person name="Prochnik S.E."/>
            <person name="Lyons J.B."/>
            <person name="Schmutz J."/>
            <person name="Grimwood J."/>
            <person name="Vrebalov J."/>
            <person name="Bart R.S."/>
            <person name="Amuge T."/>
            <person name="Ferguson M.E."/>
            <person name="Green R."/>
            <person name="Putnam N."/>
            <person name="Stites J."/>
            <person name="Rounsley S."/>
            <person name="Rokhsar D.S."/>
        </authorList>
    </citation>
    <scope>NUCLEOTIDE SEQUENCE [LARGE SCALE GENOMIC DNA]</scope>
    <source>
        <tissue evidence="2">Leaf</tissue>
    </source>
</reference>
<gene>
    <name evidence="2" type="ORF">MANES_07G008400</name>
</gene>
<evidence type="ECO:0000256" key="1">
    <source>
        <dbReference type="SAM" id="Phobius"/>
    </source>
</evidence>
<name>A0A2C9VHD4_MANES</name>
<keyword evidence="1" id="KW-0472">Membrane</keyword>
<evidence type="ECO:0000313" key="2">
    <source>
        <dbReference type="EMBL" id="OAY44822.1"/>
    </source>
</evidence>
<protein>
    <submittedName>
        <fullName evidence="2">Uncharacterized protein</fullName>
    </submittedName>
</protein>
<organism evidence="2">
    <name type="scientific">Manihot esculenta</name>
    <name type="common">Cassava</name>
    <name type="synonym">Jatropha manihot</name>
    <dbReference type="NCBI Taxonomy" id="3983"/>
    <lineage>
        <taxon>Eukaryota</taxon>
        <taxon>Viridiplantae</taxon>
        <taxon>Streptophyta</taxon>
        <taxon>Embryophyta</taxon>
        <taxon>Tracheophyta</taxon>
        <taxon>Spermatophyta</taxon>
        <taxon>Magnoliopsida</taxon>
        <taxon>eudicotyledons</taxon>
        <taxon>Gunneridae</taxon>
        <taxon>Pentapetalae</taxon>
        <taxon>rosids</taxon>
        <taxon>fabids</taxon>
        <taxon>Malpighiales</taxon>
        <taxon>Euphorbiaceae</taxon>
        <taxon>Crotonoideae</taxon>
        <taxon>Manihoteae</taxon>
        <taxon>Manihot</taxon>
    </lineage>
</organism>
<keyword evidence="1" id="KW-1133">Transmembrane helix</keyword>
<dbReference type="AlphaFoldDB" id="A0A2C9VHD4"/>
<keyword evidence="1" id="KW-0812">Transmembrane</keyword>